<feature type="region of interest" description="Disordered" evidence="1">
    <location>
        <begin position="197"/>
        <end position="256"/>
    </location>
</feature>
<dbReference type="AlphaFoldDB" id="A0A9X3RZ35"/>
<name>A0A9X3RZ35_9ACTN</name>
<keyword evidence="4" id="KW-1185">Reference proteome</keyword>
<dbReference type="RefSeq" id="WP_270039325.1">
    <property type="nucleotide sequence ID" value="NZ_JAPDOD010000005.1"/>
</dbReference>
<dbReference type="EMBL" id="JAPDOD010000005">
    <property type="protein sequence ID" value="MDA0160470.1"/>
    <property type="molecule type" value="Genomic_DNA"/>
</dbReference>
<gene>
    <name evidence="3" type="ORF">OM076_09345</name>
</gene>
<evidence type="ECO:0000313" key="3">
    <source>
        <dbReference type="EMBL" id="MDA0160470.1"/>
    </source>
</evidence>
<proteinExistence type="predicted"/>
<feature type="chain" id="PRO_5040942791" evidence="2">
    <location>
        <begin position="24"/>
        <end position="276"/>
    </location>
</feature>
<evidence type="ECO:0000256" key="1">
    <source>
        <dbReference type="SAM" id="MobiDB-lite"/>
    </source>
</evidence>
<comment type="caution">
    <text evidence="3">The sequence shown here is derived from an EMBL/GenBank/DDBJ whole genome shotgun (WGS) entry which is preliminary data.</text>
</comment>
<protein>
    <submittedName>
        <fullName evidence="3">Uncharacterized protein</fullName>
    </submittedName>
</protein>
<dbReference type="Proteomes" id="UP001149140">
    <property type="component" value="Unassembled WGS sequence"/>
</dbReference>
<accession>A0A9X3RZ35</accession>
<feature type="compositionally biased region" description="Low complexity" evidence="1">
    <location>
        <begin position="208"/>
        <end position="218"/>
    </location>
</feature>
<evidence type="ECO:0000256" key="2">
    <source>
        <dbReference type="SAM" id="SignalP"/>
    </source>
</evidence>
<evidence type="ECO:0000313" key="4">
    <source>
        <dbReference type="Proteomes" id="UP001149140"/>
    </source>
</evidence>
<reference evidence="3" key="1">
    <citation type="submission" date="2022-10" db="EMBL/GenBank/DDBJ databases">
        <title>The WGS of Solirubrobacter ginsenosidimutans DSM 21036.</title>
        <authorList>
            <person name="Jiang Z."/>
        </authorList>
    </citation>
    <scope>NUCLEOTIDE SEQUENCE</scope>
    <source>
        <strain evidence="3">DSM 21036</strain>
    </source>
</reference>
<feature type="compositionally biased region" description="Basic residues" evidence="1">
    <location>
        <begin position="228"/>
        <end position="254"/>
    </location>
</feature>
<sequence>MGLKRLAVALGVVAMSPVGSASAEVRSGSVADPVDSALHQNVDGTSYRDQDIQRVTASYDTAGSITMTFYFLDPVPASTADTLQASFSAASCTYAAGTALLLLPPSSSAYSPASMTLSGYEGSIPTTRTLSADHRAITVQASAPALANRDYGCVHLISLWRVNKVPFHCDAYPVVTCTDLEKAITDDTTSFSIDAATPAIPSPEPEGTATQTPTVTATDPCGTARDALRKKKQQAKKLTAQRRTARTRQRKRALTKQLETTKRSIANARARIDVYC</sequence>
<organism evidence="3 4">
    <name type="scientific">Solirubrobacter ginsenosidimutans</name>
    <dbReference type="NCBI Taxonomy" id="490573"/>
    <lineage>
        <taxon>Bacteria</taxon>
        <taxon>Bacillati</taxon>
        <taxon>Actinomycetota</taxon>
        <taxon>Thermoleophilia</taxon>
        <taxon>Solirubrobacterales</taxon>
        <taxon>Solirubrobacteraceae</taxon>
        <taxon>Solirubrobacter</taxon>
    </lineage>
</organism>
<keyword evidence="2" id="KW-0732">Signal</keyword>
<feature type="signal peptide" evidence="2">
    <location>
        <begin position="1"/>
        <end position="23"/>
    </location>
</feature>